<proteinExistence type="predicted"/>
<accession>A0A9Q0YC15</accession>
<feature type="compositionally biased region" description="Polar residues" evidence="1">
    <location>
        <begin position="1"/>
        <end position="12"/>
    </location>
</feature>
<keyword evidence="3" id="KW-1185">Reference proteome</keyword>
<comment type="caution">
    <text evidence="2">The sequence shown here is derived from an EMBL/GenBank/DDBJ whole genome shotgun (WGS) entry which is preliminary data.</text>
</comment>
<name>A0A9Q0YC15_HOLLE</name>
<evidence type="ECO:0000313" key="3">
    <source>
        <dbReference type="Proteomes" id="UP001152320"/>
    </source>
</evidence>
<gene>
    <name evidence="2" type="ORF">HOLleu_41661</name>
</gene>
<evidence type="ECO:0000313" key="2">
    <source>
        <dbReference type="EMBL" id="KAJ8019888.1"/>
    </source>
</evidence>
<dbReference type="EMBL" id="JAIZAY010000023">
    <property type="protein sequence ID" value="KAJ8019888.1"/>
    <property type="molecule type" value="Genomic_DNA"/>
</dbReference>
<protein>
    <submittedName>
        <fullName evidence="2">Uncharacterized protein</fullName>
    </submittedName>
</protein>
<feature type="region of interest" description="Disordered" evidence="1">
    <location>
        <begin position="1"/>
        <end position="52"/>
    </location>
</feature>
<sequence>MMTSQNTSNSEVTMDDVDADKEFENQENIAPPRKSDRTRRQKSNKSTSCTIT</sequence>
<reference evidence="2" key="1">
    <citation type="submission" date="2021-10" db="EMBL/GenBank/DDBJ databases">
        <title>Tropical sea cucumber genome reveals ecological adaptation and Cuvierian tubules defense mechanism.</title>
        <authorList>
            <person name="Chen T."/>
        </authorList>
    </citation>
    <scope>NUCLEOTIDE SEQUENCE</scope>
    <source>
        <strain evidence="2">Nanhai2018</strain>
        <tissue evidence="2">Muscle</tissue>
    </source>
</reference>
<dbReference type="Proteomes" id="UP001152320">
    <property type="component" value="Chromosome 23"/>
</dbReference>
<evidence type="ECO:0000256" key="1">
    <source>
        <dbReference type="SAM" id="MobiDB-lite"/>
    </source>
</evidence>
<dbReference type="AlphaFoldDB" id="A0A9Q0YC15"/>
<organism evidence="2 3">
    <name type="scientific">Holothuria leucospilota</name>
    <name type="common">Black long sea cucumber</name>
    <name type="synonym">Mertensiothuria leucospilota</name>
    <dbReference type="NCBI Taxonomy" id="206669"/>
    <lineage>
        <taxon>Eukaryota</taxon>
        <taxon>Metazoa</taxon>
        <taxon>Echinodermata</taxon>
        <taxon>Eleutherozoa</taxon>
        <taxon>Echinozoa</taxon>
        <taxon>Holothuroidea</taxon>
        <taxon>Aspidochirotacea</taxon>
        <taxon>Aspidochirotida</taxon>
        <taxon>Holothuriidae</taxon>
        <taxon>Holothuria</taxon>
    </lineage>
</organism>